<gene>
    <name evidence="1" type="ORF">PHLCEN_2v11825</name>
</gene>
<keyword evidence="2" id="KW-1185">Reference proteome</keyword>
<name>A0A2R6NIS3_9APHY</name>
<organism evidence="1 2">
    <name type="scientific">Hermanssonia centrifuga</name>
    <dbReference type="NCBI Taxonomy" id="98765"/>
    <lineage>
        <taxon>Eukaryota</taxon>
        <taxon>Fungi</taxon>
        <taxon>Dikarya</taxon>
        <taxon>Basidiomycota</taxon>
        <taxon>Agaricomycotina</taxon>
        <taxon>Agaricomycetes</taxon>
        <taxon>Polyporales</taxon>
        <taxon>Meruliaceae</taxon>
        <taxon>Hermanssonia</taxon>
    </lineage>
</organism>
<dbReference type="AlphaFoldDB" id="A0A2R6NIS3"/>
<dbReference type="Proteomes" id="UP000186601">
    <property type="component" value="Unassembled WGS sequence"/>
</dbReference>
<evidence type="ECO:0000313" key="2">
    <source>
        <dbReference type="Proteomes" id="UP000186601"/>
    </source>
</evidence>
<dbReference type="EMBL" id="MLYV02001198">
    <property type="protein sequence ID" value="PSR72233.1"/>
    <property type="molecule type" value="Genomic_DNA"/>
</dbReference>
<comment type="caution">
    <text evidence="1">The sequence shown here is derived from an EMBL/GenBank/DDBJ whole genome shotgun (WGS) entry which is preliminary data.</text>
</comment>
<reference evidence="1 2" key="1">
    <citation type="submission" date="2018-02" db="EMBL/GenBank/DDBJ databases">
        <title>Genome sequence of the basidiomycete white-rot fungus Phlebia centrifuga.</title>
        <authorList>
            <person name="Granchi Z."/>
            <person name="Peng M."/>
            <person name="de Vries R.P."/>
            <person name="Hilden K."/>
            <person name="Makela M.R."/>
            <person name="Grigoriev I."/>
            <person name="Riley R."/>
        </authorList>
    </citation>
    <scope>NUCLEOTIDE SEQUENCE [LARGE SCALE GENOMIC DNA]</scope>
    <source>
        <strain evidence="1 2">FBCC195</strain>
    </source>
</reference>
<proteinExistence type="predicted"/>
<sequence>MAVAGPTDIPPELVFHVVECLLPVKFDAWLPRCDRLTLARCSLVCTYWSTLFRSVLFKRLELWAERDVYTLQAFIDSPTKNLIHRLVLHPTPTRWIPLIPALIQDLPNCHRVEMVLEKHFLGHTAAPFFRAPRFSLSSPKYAHCPSRTTT</sequence>
<accession>A0A2R6NIS3</accession>
<evidence type="ECO:0000313" key="1">
    <source>
        <dbReference type="EMBL" id="PSR72233.1"/>
    </source>
</evidence>
<evidence type="ECO:0008006" key="3">
    <source>
        <dbReference type="Google" id="ProtNLM"/>
    </source>
</evidence>
<protein>
    <recommendedName>
        <fullName evidence="3">F-box domain-containing protein</fullName>
    </recommendedName>
</protein>